<dbReference type="Proteomes" id="UP000054845">
    <property type="component" value="Unassembled WGS sequence"/>
</dbReference>
<feature type="region of interest" description="Disordered" evidence="1">
    <location>
        <begin position="1"/>
        <end position="46"/>
    </location>
</feature>
<name>A0A0P1BK35_9BASI</name>
<feature type="compositionally biased region" description="Low complexity" evidence="1">
    <location>
        <begin position="29"/>
        <end position="44"/>
    </location>
</feature>
<protein>
    <submittedName>
        <fullName evidence="2">Uncharacterized protein</fullName>
    </submittedName>
</protein>
<dbReference type="PANTHER" id="PTHR37987">
    <property type="entry name" value="CHROMOSOME 9, WHOLE GENOME SHOTGUN SEQUENCE"/>
    <property type="match status" value="1"/>
</dbReference>
<dbReference type="OrthoDB" id="5398391at2759"/>
<reference evidence="2 3" key="1">
    <citation type="submission" date="2014-09" db="EMBL/GenBank/DDBJ databases">
        <authorList>
            <person name="Magalhaes I.L.F."/>
            <person name="Oliveira U."/>
            <person name="Santos F.R."/>
            <person name="Vidigal T.H.D.A."/>
            <person name="Brescovit A.D."/>
            <person name="Santos A.J."/>
        </authorList>
    </citation>
    <scope>NUCLEOTIDE SEQUENCE [LARGE SCALE GENOMIC DNA]</scope>
</reference>
<evidence type="ECO:0000313" key="3">
    <source>
        <dbReference type="Proteomes" id="UP000054845"/>
    </source>
</evidence>
<feature type="region of interest" description="Disordered" evidence="1">
    <location>
        <begin position="302"/>
        <end position="360"/>
    </location>
</feature>
<sequence length="385" mass="40063">MGGQDEAAFAPSIAPALSLSSPDRLDQQPTGASSLPTGPTSSSSEPALISLPAFRMLALSNPVLEAFFERDLPSSFALLPPAKGSSGKDIWSQAGQRTLSATTSSDAVDAPHAAGSESSNASLGKKKSGLFGAGGLASGSAGYSVAPRSGMLGSLFSTLLGETEAEASLRVARLSDTIAGALEIPKTVRGPLPSFAARKGMNRTLDGREADTDTLREDEKRRKADYEGGLHSSEKHDAFARTRVGSAEASQQDHAGPTLAIPPRPKTDKRQSLRGTDIMGTGEGSAMHAIAAATASLRRTPSHADMGFSVDQPGVEEEMDDHEVDHAGQMLSVEGSTTEKTSGIPQTPDTDRDGDLANSLKRLSTAHVDGLSFDVAEHSDTKDQR</sequence>
<dbReference type="EMBL" id="CCYA01000318">
    <property type="protein sequence ID" value="CEH16590.1"/>
    <property type="molecule type" value="Genomic_DNA"/>
</dbReference>
<proteinExistence type="predicted"/>
<feature type="region of interest" description="Disordered" evidence="1">
    <location>
        <begin position="102"/>
        <end position="124"/>
    </location>
</feature>
<keyword evidence="3" id="KW-1185">Reference proteome</keyword>
<accession>A0A0P1BK35</accession>
<dbReference type="PANTHER" id="PTHR37987:SF1">
    <property type="entry name" value="OXO-4-HYDROXY-4-CARBOXY-5-UREIDOIMIDAZOLINE DECARBOXYLASE DOMAIN-CONTAINING PROTEIN"/>
    <property type="match status" value="1"/>
</dbReference>
<evidence type="ECO:0000256" key="1">
    <source>
        <dbReference type="SAM" id="MobiDB-lite"/>
    </source>
</evidence>
<feature type="compositionally biased region" description="Low complexity" evidence="1">
    <location>
        <begin position="7"/>
        <end position="22"/>
    </location>
</feature>
<feature type="compositionally biased region" description="Polar residues" evidence="1">
    <location>
        <begin position="334"/>
        <end position="348"/>
    </location>
</feature>
<feature type="region of interest" description="Disordered" evidence="1">
    <location>
        <begin position="193"/>
        <end position="230"/>
    </location>
</feature>
<organism evidence="2 3">
    <name type="scientific">Ceraceosorus bombacis</name>
    <dbReference type="NCBI Taxonomy" id="401625"/>
    <lineage>
        <taxon>Eukaryota</taxon>
        <taxon>Fungi</taxon>
        <taxon>Dikarya</taxon>
        <taxon>Basidiomycota</taxon>
        <taxon>Ustilaginomycotina</taxon>
        <taxon>Exobasidiomycetes</taxon>
        <taxon>Ceraceosorales</taxon>
        <taxon>Ceraceosoraceae</taxon>
        <taxon>Ceraceosorus</taxon>
    </lineage>
</organism>
<dbReference type="AlphaFoldDB" id="A0A0P1BK35"/>
<feature type="compositionally biased region" description="Basic and acidic residues" evidence="1">
    <location>
        <begin position="205"/>
        <end position="230"/>
    </location>
</feature>
<feature type="region of interest" description="Disordered" evidence="1">
    <location>
        <begin position="243"/>
        <end position="281"/>
    </location>
</feature>
<evidence type="ECO:0000313" key="2">
    <source>
        <dbReference type="EMBL" id="CEH16590.1"/>
    </source>
</evidence>